<evidence type="ECO:0000313" key="9">
    <source>
        <dbReference type="EMBL" id="WAX56902.1"/>
    </source>
</evidence>
<keyword evidence="6" id="KW-0342">GTP-binding</keyword>
<protein>
    <submittedName>
        <fullName evidence="9">Molybdenum cofactor guanylyltransferase</fullName>
    </submittedName>
</protein>
<evidence type="ECO:0000256" key="2">
    <source>
        <dbReference type="ARBA" id="ARBA00022679"/>
    </source>
</evidence>
<name>A0ABY7JZY0_9ACTN</name>
<dbReference type="RefSeq" id="WP_269443438.1">
    <property type="nucleotide sequence ID" value="NZ_CP097463.1"/>
</dbReference>
<gene>
    <name evidence="9" type="ORF">M6B22_20610</name>
</gene>
<dbReference type="InterPro" id="IPR025877">
    <property type="entry name" value="MobA-like_NTP_Trfase"/>
</dbReference>
<organism evidence="9 10">
    <name type="scientific">Jatrophihabitans cynanchi</name>
    <dbReference type="NCBI Taxonomy" id="2944128"/>
    <lineage>
        <taxon>Bacteria</taxon>
        <taxon>Bacillati</taxon>
        <taxon>Actinomycetota</taxon>
        <taxon>Actinomycetes</taxon>
        <taxon>Jatrophihabitantales</taxon>
        <taxon>Jatrophihabitantaceae</taxon>
        <taxon>Jatrophihabitans</taxon>
    </lineage>
</organism>
<sequence length="188" mass="18815">MFDAIVLAGGAARRLGGADKPGLIVGGRTLLDRVLDAVAGAATIVVAGPRRDTARPVSWVREDPPGAGPVAGIAAGVGLVRADVTLVLAADLPGIGPAVPALLGAVSGSPAAGVACLVEASGQVNYLAAAWRTTALRAALELTAGTHGAPVRALVAASEMIEVPDPQGWGYDCDTWDELAGARERAER</sequence>
<keyword evidence="10" id="KW-1185">Reference proteome</keyword>
<proteinExistence type="predicted"/>
<keyword evidence="2" id="KW-0808">Transferase</keyword>
<dbReference type="InterPro" id="IPR013482">
    <property type="entry name" value="Molybde_CF_guanTrfase"/>
</dbReference>
<evidence type="ECO:0000256" key="4">
    <source>
        <dbReference type="ARBA" id="ARBA00022741"/>
    </source>
</evidence>
<evidence type="ECO:0000313" key="10">
    <source>
        <dbReference type="Proteomes" id="UP001164693"/>
    </source>
</evidence>
<dbReference type="GO" id="GO:0016779">
    <property type="term" value="F:nucleotidyltransferase activity"/>
    <property type="evidence" value="ECO:0007669"/>
    <property type="project" value="UniProtKB-KW"/>
</dbReference>
<evidence type="ECO:0000256" key="3">
    <source>
        <dbReference type="ARBA" id="ARBA00022723"/>
    </source>
</evidence>
<dbReference type="SUPFAM" id="SSF53448">
    <property type="entry name" value="Nucleotide-diphospho-sugar transferases"/>
    <property type="match status" value="1"/>
</dbReference>
<keyword evidence="9" id="KW-0548">Nucleotidyltransferase</keyword>
<evidence type="ECO:0000256" key="6">
    <source>
        <dbReference type="ARBA" id="ARBA00023134"/>
    </source>
</evidence>
<keyword evidence="7" id="KW-0501">Molybdenum cofactor biosynthesis</keyword>
<dbReference type="PANTHER" id="PTHR19136:SF81">
    <property type="entry name" value="MOLYBDENUM COFACTOR GUANYLYLTRANSFERASE"/>
    <property type="match status" value="1"/>
</dbReference>
<dbReference type="PANTHER" id="PTHR19136">
    <property type="entry name" value="MOLYBDENUM COFACTOR GUANYLYLTRANSFERASE"/>
    <property type="match status" value="1"/>
</dbReference>
<keyword evidence="4" id="KW-0547">Nucleotide-binding</keyword>
<evidence type="ECO:0000259" key="8">
    <source>
        <dbReference type="Pfam" id="PF12804"/>
    </source>
</evidence>
<dbReference type="Pfam" id="PF12804">
    <property type="entry name" value="NTP_transf_3"/>
    <property type="match status" value="1"/>
</dbReference>
<evidence type="ECO:0000256" key="5">
    <source>
        <dbReference type="ARBA" id="ARBA00022842"/>
    </source>
</evidence>
<dbReference type="Gene3D" id="3.90.550.10">
    <property type="entry name" value="Spore Coat Polysaccharide Biosynthesis Protein SpsA, Chain A"/>
    <property type="match status" value="1"/>
</dbReference>
<dbReference type="CDD" id="cd02503">
    <property type="entry name" value="MobA"/>
    <property type="match status" value="1"/>
</dbReference>
<reference evidence="9" key="1">
    <citation type="submission" date="2022-05" db="EMBL/GenBank/DDBJ databases">
        <title>Jatrophihabitans sp. SB3-54 whole genome sequence.</title>
        <authorList>
            <person name="Suh M.K."/>
            <person name="Eom M.K."/>
            <person name="Kim J.S."/>
            <person name="Kim H.S."/>
            <person name="Do H.E."/>
            <person name="Shin Y.K."/>
            <person name="Lee J.-S."/>
        </authorList>
    </citation>
    <scope>NUCLEOTIDE SEQUENCE</scope>
    <source>
        <strain evidence="9">SB3-54</strain>
    </source>
</reference>
<dbReference type="InterPro" id="IPR029044">
    <property type="entry name" value="Nucleotide-diphossugar_trans"/>
</dbReference>
<keyword evidence="3" id="KW-0479">Metal-binding</keyword>
<accession>A0ABY7JZY0</accession>
<dbReference type="EMBL" id="CP097463">
    <property type="protein sequence ID" value="WAX56902.1"/>
    <property type="molecule type" value="Genomic_DNA"/>
</dbReference>
<keyword evidence="5" id="KW-0460">Magnesium</keyword>
<evidence type="ECO:0000256" key="1">
    <source>
        <dbReference type="ARBA" id="ARBA00022490"/>
    </source>
</evidence>
<feature type="domain" description="MobA-like NTP transferase" evidence="8">
    <location>
        <begin position="4"/>
        <end position="156"/>
    </location>
</feature>
<keyword evidence="1" id="KW-0963">Cytoplasm</keyword>
<evidence type="ECO:0000256" key="7">
    <source>
        <dbReference type="ARBA" id="ARBA00023150"/>
    </source>
</evidence>
<dbReference type="Proteomes" id="UP001164693">
    <property type="component" value="Chromosome"/>
</dbReference>